<evidence type="ECO:0000256" key="2">
    <source>
        <dbReference type="ARBA" id="ARBA00023134"/>
    </source>
</evidence>
<sequence length="56" mass="6233">MPRLLTARQVAIVEVKLDKEVCVEEFSTLKALGRVFLRSEVNTIAVGIVTRIPDHA</sequence>
<organism evidence="4">
    <name type="scientific">Arundo donax</name>
    <name type="common">Giant reed</name>
    <name type="synonym">Donax arundinaceus</name>
    <dbReference type="NCBI Taxonomy" id="35708"/>
    <lineage>
        <taxon>Eukaryota</taxon>
        <taxon>Viridiplantae</taxon>
        <taxon>Streptophyta</taxon>
        <taxon>Embryophyta</taxon>
        <taxon>Tracheophyta</taxon>
        <taxon>Spermatophyta</taxon>
        <taxon>Magnoliopsida</taxon>
        <taxon>Liliopsida</taxon>
        <taxon>Poales</taxon>
        <taxon>Poaceae</taxon>
        <taxon>PACMAD clade</taxon>
        <taxon>Arundinoideae</taxon>
        <taxon>Arundineae</taxon>
        <taxon>Arundo</taxon>
    </lineage>
</organism>
<dbReference type="EMBL" id="GBRH01175476">
    <property type="protein sequence ID" value="JAE22420.1"/>
    <property type="molecule type" value="Transcribed_RNA"/>
</dbReference>
<dbReference type="InterPro" id="IPR009001">
    <property type="entry name" value="Transl_elong_EF1A/Init_IF2_C"/>
</dbReference>
<dbReference type="Pfam" id="PF22594">
    <property type="entry name" value="GTP-eEF1A_C"/>
    <property type="match status" value="1"/>
</dbReference>
<dbReference type="GO" id="GO:0005525">
    <property type="term" value="F:GTP binding"/>
    <property type="evidence" value="ECO:0007669"/>
    <property type="project" value="UniProtKB-KW"/>
</dbReference>
<evidence type="ECO:0000259" key="3">
    <source>
        <dbReference type="Pfam" id="PF22594"/>
    </source>
</evidence>
<evidence type="ECO:0000256" key="1">
    <source>
        <dbReference type="ARBA" id="ARBA00022741"/>
    </source>
</evidence>
<proteinExistence type="predicted"/>
<dbReference type="AlphaFoldDB" id="A0A0A9GBG7"/>
<dbReference type="InterPro" id="IPR050100">
    <property type="entry name" value="TRAFAC_GTPase_members"/>
</dbReference>
<keyword evidence="1" id="KW-0547">Nucleotide-binding</keyword>
<dbReference type="Gene3D" id="2.40.30.10">
    <property type="entry name" value="Translation factors"/>
    <property type="match status" value="1"/>
</dbReference>
<dbReference type="InterPro" id="IPR054696">
    <property type="entry name" value="GTP-eEF1A_C"/>
</dbReference>
<keyword evidence="2" id="KW-0342">GTP-binding</keyword>
<reference evidence="4" key="1">
    <citation type="submission" date="2014-09" db="EMBL/GenBank/DDBJ databases">
        <authorList>
            <person name="Magalhaes I.L.F."/>
            <person name="Oliveira U."/>
            <person name="Santos F.R."/>
            <person name="Vidigal T.H.D.A."/>
            <person name="Brescovit A.D."/>
            <person name="Santos A.J."/>
        </authorList>
    </citation>
    <scope>NUCLEOTIDE SEQUENCE</scope>
    <source>
        <tissue evidence="4">Shoot tissue taken approximately 20 cm above the soil surface</tissue>
    </source>
</reference>
<evidence type="ECO:0000313" key="4">
    <source>
        <dbReference type="EMBL" id="JAE22420.1"/>
    </source>
</evidence>
<name>A0A0A9GBG7_ARUDO</name>
<dbReference type="PANTHER" id="PTHR23115">
    <property type="entry name" value="TRANSLATION FACTOR"/>
    <property type="match status" value="1"/>
</dbReference>
<protein>
    <recommendedName>
        <fullName evidence="3">GTP-eEF1A C-terminal domain-containing protein</fullName>
    </recommendedName>
</protein>
<reference evidence="4" key="2">
    <citation type="journal article" date="2015" name="Data Brief">
        <title>Shoot transcriptome of the giant reed, Arundo donax.</title>
        <authorList>
            <person name="Barrero R.A."/>
            <person name="Guerrero F.D."/>
            <person name="Moolhuijzen P."/>
            <person name="Goolsby J.A."/>
            <person name="Tidwell J."/>
            <person name="Bellgard S.E."/>
            <person name="Bellgard M.I."/>
        </authorList>
    </citation>
    <scope>NUCLEOTIDE SEQUENCE</scope>
    <source>
        <tissue evidence="4">Shoot tissue taken approximately 20 cm above the soil surface</tissue>
    </source>
</reference>
<feature type="domain" description="GTP-eEF1A C-terminal" evidence="3">
    <location>
        <begin position="2"/>
        <end position="50"/>
    </location>
</feature>
<dbReference type="SUPFAM" id="SSF50465">
    <property type="entry name" value="EF-Tu/eEF-1alpha/eIF2-gamma C-terminal domain"/>
    <property type="match status" value="1"/>
</dbReference>
<accession>A0A0A9GBG7</accession>